<evidence type="ECO:0000313" key="3">
    <source>
        <dbReference type="Proteomes" id="UP001219525"/>
    </source>
</evidence>
<organism evidence="2 3">
    <name type="scientific">Mycena pura</name>
    <dbReference type="NCBI Taxonomy" id="153505"/>
    <lineage>
        <taxon>Eukaryota</taxon>
        <taxon>Fungi</taxon>
        <taxon>Dikarya</taxon>
        <taxon>Basidiomycota</taxon>
        <taxon>Agaricomycotina</taxon>
        <taxon>Agaricomycetes</taxon>
        <taxon>Agaricomycetidae</taxon>
        <taxon>Agaricales</taxon>
        <taxon>Marasmiineae</taxon>
        <taxon>Mycenaceae</taxon>
        <taxon>Mycena</taxon>
    </lineage>
</organism>
<feature type="region of interest" description="Disordered" evidence="1">
    <location>
        <begin position="97"/>
        <end position="146"/>
    </location>
</feature>
<gene>
    <name evidence="2" type="ORF">GGX14DRAFT_397893</name>
</gene>
<comment type="caution">
    <text evidence="2">The sequence shown here is derived from an EMBL/GenBank/DDBJ whole genome shotgun (WGS) entry which is preliminary data.</text>
</comment>
<dbReference type="AlphaFoldDB" id="A0AAD6V882"/>
<name>A0AAD6V882_9AGAR</name>
<evidence type="ECO:0000256" key="1">
    <source>
        <dbReference type="SAM" id="MobiDB-lite"/>
    </source>
</evidence>
<sequence>MAGPTNQVRRVRRSRSGSPLLSSRRKNEGSSQTPPERFPAEVPREHRAYAISGAPALEDLARGGSPGRGCGPELQWGSMGSMFAAAKGREGRIRRRWQSTGTPGGAEEGLRRGRQAAVNTKRRNTLKSSLSALDEQSRGADAGQKRAARKVQIQLIPKSWRRQQQWMRWGLGGAHDAISKPMTQKWGSVSGVVELLV</sequence>
<protein>
    <submittedName>
        <fullName evidence="2">Uncharacterized protein</fullName>
    </submittedName>
</protein>
<dbReference type="Proteomes" id="UP001219525">
    <property type="component" value="Unassembled WGS sequence"/>
</dbReference>
<evidence type="ECO:0000313" key="2">
    <source>
        <dbReference type="EMBL" id="KAJ7204963.1"/>
    </source>
</evidence>
<keyword evidence="3" id="KW-1185">Reference proteome</keyword>
<proteinExistence type="predicted"/>
<dbReference type="EMBL" id="JARJCW010000045">
    <property type="protein sequence ID" value="KAJ7204963.1"/>
    <property type="molecule type" value="Genomic_DNA"/>
</dbReference>
<reference evidence="2" key="1">
    <citation type="submission" date="2023-03" db="EMBL/GenBank/DDBJ databases">
        <title>Massive genome expansion in bonnet fungi (Mycena s.s.) driven by repeated elements and novel gene families across ecological guilds.</title>
        <authorList>
            <consortium name="Lawrence Berkeley National Laboratory"/>
            <person name="Harder C.B."/>
            <person name="Miyauchi S."/>
            <person name="Viragh M."/>
            <person name="Kuo A."/>
            <person name="Thoen E."/>
            <person name="Andreopoulos B."/>
            <person name="Lu D."/>
            <person name="Skrede I."/>
            <person name="Drula E."/>
            <person name="Henrissat B."/>
            <person name="Morin E."/>
            <person name="Kohler A."/>
            <person name="Barry K."/>
            <person name="LaButti K."/>
            <person name="Morin E."/>
            <person name="Salamov A."/>
            <person name="Lipzen A."/>
            <person name="Mereny Z."/>
            <person name="Hegedus B."/>
            <person name="Baldrian P."/>
            <person name="Stursova M."/>
            <person name="Weitz H."/>
            <person name="Taylor A."/>
            <person name="Grigoriev I.V."/>
            <person name="Nagy L.G."/>
            <person name="Martin F."/>
            <person name="Kauserud H."/>
        </authorList>
    </citation>
    <scope>NUCLEOTIDE SEQUENCE</scope>
    <source>
        <strain evidence="2">9144</strain>
    </source>
</reference>
<feature type="region of interest" description="Disordered" evidence="1">
    <location>
        <begin position="1"/>
        <end position="45"/>
    </location>
</feature>
<accession>A0AAD6V882</accession>